<dbReference type="Gene3D" id="3.10.450.40">
    <property type="match status" value="1"/>
</dbReference>
<name>A0ABV9KV73_9BACT</name>
<evidence type="ECO:0000313" key="3">
    <source>
        <dbReference type="Proteomes" id="UP001596023"/>
    </source>
</evidence>
<evidence type="ECO:0000313" key="2">
    <source>
        <dbReference type="EMBL" id="MFC4673817.1"/>
    </source>
</evidence>
<sequence>MDDKPYLGIGWSFPVSFDKKEGVSMSYGDGDIRESLEVLLSTIPGERIFRPEYGCNIRQWVFSRMNLSEKTRIANTIEMAILEGEPRIILESVDVNIKNEREGILWISIDYLVSQTNSRSNMVYPFYIREGTNL</sequence>
<dbReference type="Pfam" id="PF04965">
    <property type="entry name" value="GPW_gp25"/>
    <property type="match status" value="1"/>
</dbReference>
<keyword evidence="3" id="KW-1185">Reference proteome</keyword>
<reference evidence="3" key="1">
    <citation type="journal article" date="2019" name="Int. J. Syst. Evol. Microbiol.">
        <title>The Global Catalogue of Microorganisms (GCM) 10K type strain sequencing project: providing services to taxonomists for standard genome sequencing and annotation.</title>
        <authorList>
            <consortium name="The Broad Institute Genomics Platform"/>
            <consortium name="The Broad Institute Genome Sequencing Center for Infectious Disease"/>
            <person name="Wu L."/>
            <person name="Ma J."/>
        </authorList>
    </citation>
    <scope>NUCLEOTIDE SEQUENCE [LARGE SCALE GENOMIC DNA]</scope>
    <source>
        <strain evidence="3">CCUG 66188</strain>
    </source>
</reference>
<comment type="caution">
    <text evidence="2">The sequence shown here is derived from an EMBL/GenBank/DDBJ whole genome shotgun (WGS) entry which is preliminary data.</text>
</comment>
<dbReference type="InterPro" id="IPR007048">
    <property type="entry name" value="IraD/Gp25-like"/>
</dbReference>
<dbReference type="RefSeq" id="WP_379995477.1">
    <property type="nucleotide sequence ID" value="NZ_JBHSGN010000063.1"/>
</dbReference>
<dbReference type="Proteomes" id="UP001596023">
    <property type="component" value="Unassembled WGS sequence"/>
</dbReference>
<feature type="domain" description="IraD/Gp25-like" evidence="1">
    <location>
        <begin position="29"/>
        <end position="117"/>
    </location>
</feature>
<protein>
    <submittedName>
        <fullName evidence="2">GPW/gp25 family protein</fullName>
    </submittedName>
</protein>
<dbReference type="EMBL" id="JBHSGN010000063">
    <property type="protein sequence ID" value="MFC4673817.1"/>
    <property type="molecule type" value="Genomic_DNA"/>
</dbReference>
<proteinExistence type="predicted"/>
<dbReference type="SUPFAM" id="SSF160719">
    <property type="entry name" value="gpW/gp25-like"/>
    <property type="match status" value="1"/>
</dbReference>
<gene>
    <name evidence="2" type="ORF">ACFO6W_08950</name>
</gene>
<accession>A0ABV9KV73</accession>
<evidence type="ECO:0000259" key="1">
    <source>
        <dbReference type="Pfam" id="PF04965"/>
    </source>
</evidence>
<organism evidence="2 3">
    <name type="scientific">Dysgonomonas termitidis</name>
    <dbReference type="NCBI Taxonomy" id="1516126"/>
    <lineage>
        <taxon>Bacteria</taxon>
        <taxon>Pseudomonadati</taxon>
        <taxon>Bacteroidota</taxon>
        <taxon>Bacteroidia</taxon>
        <taxon>Bacteroidales</taxon>
        <taxon>Dysgonomonadaceae</taxon>
        <taxon>Dysgonomonas</taxon>
    </lineage>
</organism>